<feature type="signal peptide" evidence="1">
    <location>
        <begin position="1"/>
        <end position="29"/>
    </location>
</feature>
<evidence type="ECO:0000256" key="1">
    <source>
        <dbReference type="SAM" id="SignalP"/>
    </source>
</evidence>
<name>A0ABW7PG97_9ACTN</name>
<keyword evidence="4" id="KW-1185">Reference proteome</keyword>
<dbReference type="Pfam" id="PF00652">
    <property type="entry name" value="Ricin_B_lectin"/>
    <property type="match status" value="1"/>
</dbReference>
<gene>
    <name evidence="3" type="ORF">WDV06_20270</name>
</gene>
<feature type="domain" description="Ricin B lectin" evidence="2">
    <location>
        <begin position="43"/>
        <end position="148"/>
    </location>
</feature>
<dbReference type="EMBL" id="JBBDHD010000052">
    <property type="protein sequence ID" value="MFH7597414.1"/>
    <property type="molecule type" value="Genomic_DNA"/>
</dbReference>
<evidence type="ECO:0000313" key="4">
    <source>
        <dbReference type="Proteomes" id="UP001610631"/>
    </source>
</evidence>
<proteinExistence type="predicted"/>
<evidence type="ECO:0000259" key="2">
    <source>
        <dbReference type="Pfam" id="PF00652"/>
    </source>
</evidence>
<comment type="caution">
    <text evidence="3">The sequence shown here is derived from an EMBL/GenBank/DDBJ whole genome shotgun (WGS) entry which is preliminary data.</text>
</comment>
<dbReference type="InterPro" id="IPR035992">
    <property type="entry name" value="Ricin_B-like_lectins"/>
</dbReference>
<sequence length="160" mass="16875">MMRTAVRNTLALAALALTAALLPAGQAGAAGTAQQTARVPGRYCLANAWGTPNISTKPCDPADQGQHWTVAGHQISLTNARAYCLANTWGATTVSVKPCNANDQGQYWNVSGQQIALTFAPAYCFADAWGTPNVSTKPCDNADQGQHWVVFNDQISLALV</sequence>
<protein>
    <submittedName>
        <fullName evidence="3">Ricin-type beta-trefoil lectin domain protein</fullName>
    </submittedName>
</protein>
<dbReference type="SUPFAM" id="SSF50370">
    <property type="entry name" value="Ricin B-like lectins"/>
    <property type="match status" value="1"/>
</dbReference>
<organism evidence="3 4">
    <name type="scientific">Streptomyces racemochromogenes</name>
    <dbReference type="NCBI Taxonomy" id="67353"/>
    <lineage>
        <taxon>Bacteria</taxon>
        <taxon>Bacillati</taxon>
        <taxon>Actinomycetota</taxon>
        <taxon>Actinomycetes</taxon>
        <taxon>Kitasatosporales</taxon>
        <taxon>Streptomycetaceae</taxon>
        <taxon>Streptomyces</taxon>
    </lineage>
</organism>
<accession>A0ABW7PG97</accession>
<dbReference type="Proteomes" id="UP001610631">
    <property type="component" value="Unassembled WGS sequence"/>
</dbReference>
<reference evidence="3 4" key="1">
    <citation type="submission" date="2024-03" db="EMBL/GenBank/DDBJ databases">
        <title>Whole genome sequencing of Streptomyces racemochromogenes, to identify antimicrobial biosynthetic gene clusters.</title>
        <authorList>
            <person name="Suryawanshi P."/>
            <person name="Krishnaraj P.U."/>
            <person name="Arun Y.P."/>
            <person name="Suryawanshi M.P."/>
            <person name="Rakshit O."/>
        </authorList>
    </citation>
    <scope>NUCLEOTIDE SEQUENCE [LARGE SCALE GENOMIC DNA]</scope>
    <source>
        <strain evidence="3 4">AUDT626</strain>
    </source>
</reference>
<evidence type="ECO:0000313" key="3">
    <source>
        <dbReference type="EMBL" id="MFH7597414.1"/>
    </source>
</evidence>
<dbReference type="RefSeq" id="WP_395511193.1">
    <property type="nucleotide sequence ID" value="NZ_JBBDHD010000052.1"/>
</dbReference>
<feature type="chain" id="PRO_5047110124" evidence="1">
    <location>
        <begin position="30"/>
        <end position="160"/>
    </location>
</feature>
<keyword evidence="1" id="KW-0732">Signal</keyword>
<dbReference type="InterPro" id="IPR000772">
    <property type="entry name" value="Ricin_B_lectin"/>
</dbReference>
<dbReference type="Gene3D" id="2.80.10.50">
    <property type="match status" value="1"/>
</dbReference>
<dbReference type="PROSITE" id="PS50231">
    <property type="entry name" value="RICIN_B_LECTIN"/>
    <property type="match status" value="1"/>
</dbReference>